<gene>
    <name evidence="1" type="ORF">SAMN04489716_2049</name>
</gene>
<accession>A0A1H1WBE3</accession>
<organism evidence="1 2">
    <name type="scientific">Actinoplanes derwentensis</name>
    <dbReference type="NCBI Taxonomy" id="113562"/>
    <lineage>
        <taxon>Bacteria</taxon>
        <taxon>Bacillati</taxon>
        <taxon>Actinomycetota</taxon>
        <taxon>Actinomycetes</taxon>
        <taxon>Micromonosporales</taxon>
        <taxon>Micromonosporaceae</taxon>
        <taxon>Actinoplanes</taxon>
    </lineage>
</organism>
<reference evidence="1 2" key="1">
    <citation type="submission" date="2016-10" db="EMBL/GenBank/DDBJ databases">
        <authorList>
            <person name="de Groot N.N."/>
        </authorList>
    </citation>
    <scope>NUCLEOTIDE SEQUENCE [LARGE SCALE GENOMIC DNA]</scope>
    <source>
        <strain evidence="1 2">DSM 43941</strain>
    </source>
</reference>
<sequence length="533" mass="58290">MSTVEVRVDRVLGGGPFCEIGRPRVTATTPDGTLTAIGGALTTPQWHARDVSRRSSPDPGWHPTAVYRSTDLTCLFHLTTRWPANTLAFHPTLPLLAIGTGRYDGGWAYEGELLLLDLVTGVTVSLLQHPREVRRLTWQDPQTLDLVLAVPCDEDTKRFGTTSLACAIRRDDWDRATDGMLRMPYGEEPYPDECPTDPADATAVLEQRLGRAWTPRRAVWAVRGLPDGCVLAALDGIAVECWTPTSPDHAWRVPSDGTGYQVTTLPSERTALTLTQTTHSYGRWTTQPSAVVEVDLDTGAVRTIHRAAAPSVMVSRADGRWALRVTEAKAGRVTIAGLAGARGRKVQLGPYRLFNHYFDIRYAPDLLFLQDDADTRWVVAVDTPHRRVRRLFPLEWDTSRGGHLSGGCGAYLDDRAGPAIVHAGTVHNGAGLLPGNAFVVRRAYPTGEPSWVFTADHQATALDVDGDFIYVTFTSGELVVLRATDGAVQGRQQLRVNGHRVVPFSLARTGANLLAIGTQDGRVLDCSIHRLIH</sequence>
<name>A0A1H1WBE3_9ACTN</name>
<dbReference type="AlphaFoldDB" id="A0A1H1WBE3"/>
<dbReference type="Proteomes" id="UP000198688">
    <property type="component" value="Chromosome I"/>
</dbReference>
<proteinExistence type="predicted"/>
<keyword evidence="2" id="KW-1185">Reference proteome</keyword>
<evidence type="ECO:0000313" key="2">
    <source>
        <dbReference type="Proteomes" id="UP000198688"/>
    </source>
</evidence>
<evidence type="ECO:0000313" key="1">
    <source>
        <dbReference type="EMBL" id="SDS94404.1"/>
    </source>
</evidence>
<protein>
    <submittedName>
        <fullName evidence="1">Uncharacterized protein</fullName>
    </submittedName>
</protein>
<dbReference type="OrthoDB" id="3635325at2"/>
<dbReference type="EMBL" id="LT629758">
    <property type="protein sequence ID" value="SDS94404.1"/>
    <property type="molecule type" value="Genomic_DNA"/>
</dbReference>
<dbReference type="InterPro" id="IPR036322">
    <property type="entry name" value="WD40_repeat_dom_sf"/>
</dbReference>
<dbReference type="STRING" id="113562.SAMN04489716_2049"/>
<dbReference type="RefSeq" id="WP_092543701.1">
    <property type="nucleotide sequence ID" value="NZ_BOMJ01000013.1"/>
</dbReference>
<dbReference type="SUPFAM" id="SSF50978">
    <property type="entry name" value="WD40 repeat-like"/>
    <property type="match status" value="1"/>
</dbReference>